<reference evidence="1 2" key="1">
    <citation type="journal article" date="2011" name="Front. Microbiol.">
        <title>Genomic signatures of strain selection and enhancement in Bacillus atrophaeus var. globigii, a historical biowarfare simulant.</title>
        <authorList>
            <person name="Gibbons H.S."/>
            <person name="Broomall S.M."/>
            <person name="McNew L.A."/>
            <person name="Daligault H."/>
            <person name="Chapman C."/>
            <person name="Bruce D."/>
            <person name="Karavis M."/>
            <person name="Krepps M."/>
            <person name="McGregor P.A."/>
            <person name="Hong C."/>
            <person name="Park K.H."/>
            <person name="Akmal A."/>
            <person name="Feldman A."/>
            <person name="Lin J.S."/>
            <person name="Chang W.E."/>
            <person name="Higgs B.W."/>
            <person name="Demirev P."/>
            <person name="Lindquist J."/>
            <person name="Liem A."/>
            <person name="Fochler E."/>
            <person name="Read T.D."/>
            <person name="Tapia R."/>
            <person name="Johnson S."/>
            <person name="Bishop-Lilly K.A."/>
            <person name="Detter C."/>
            <person name="Han C."/>
            <person name="Sozhamannan S."/>
            <person name="Rosenzweig C.N."/>
            <person name="Skowronski E.W."/>
        </authorList>
    </citation>
    <scope>NUCLEOTIDE SEQUENCE [LARGE SCALE GENOMIC DNA]</scope>
    <source>
        <strain evidence="1 2">1942</strain>
    </source>
</reference>
<dbReference type="EMBL" id="CP002207">
    <property type="protein sequence ID" value="ADP33197.1"/>
    <property type="molecule type" value="Genomic_DNA"/>
</dbReference>
<dbReference type="RefSeq" id="WP_003325341.1">
    <property type="nucleotide sequence ID" value="NC_014639.1"/>
</dbReference>
<dbReference type="InterPro" id="IPR012440">
    <property type="entry name" value="DUF1641"/>
</dbReference>
<evidence type="ECO:0000313" key="1">
    <source>
        <dbReference type="EMBL" id="ADP33197.1"/>
    </source>
</evidence>
<organism evidence="1 2">
    <name type="scientific">Bacillus atrophaeus (strain 1942)</name>
    <dbReference type="NCBI Taxonomy" id="720555"/>
    <lineage>
        <taxon>Bacteria</taxon>
        <taxon>Bacillati</taxon>
        <taxon>Bacillota</taxon>
        <taxon>Bacilli</taxon>
        <taxon>Bacillales</taxon>
        <taxon>Bacillaceae</taxon>
        <taxon>Bacillus</taxon>
    </lineage>
</organism>
<evidence type="ECO:0008006" key="3">
    <source>
        <dbReference type="Google" id="ProtNLM"/>
    </source>
</evidence>
<name>A0ABM5LZ28_BACA1</name>
<evidence type="ECO:0000313" key="2">
    <source>
        <dbReference type="Proteomes" id="UP000006867"/>
    </source>
</evidence>
<sequence length="159" mass="17195">MAIPISTIQKETKTEEQVKLEKLEELKALLAENEDSVSKTMKLMGELNSLGVFDAANSMLQAKEEIAKIALGQVSREPVTNLINTMMAAGGALTKADPAFTGKLLESVLAGTEQAQSFLKEDKKVGVLDLLKAMNDPDINRAVGFGLQFLKGMGKELRD</sequence>
<dbReference type="Proteomes" id="UP000006867">
    <property type="component" value="Chromosome"/>
</dbReference>
<keyword evidence="2" id="KW-1185">Reference proteome</keyword>
<gene>
    <name evidence="1" type="ordered locus">BATR1942_11330</name>
</gene>
<dbReference type="Pfam" id="PF07849">
    <property type="entry name" value="DUF1641"/>
    <property type="match status" value="1"/>
</dbReference>
<dbReference type="GeneID" id="92917865"/>
<dbReference type="PANTHER" id="PTHR38433">
    <property type="match status" value="1"/>
</dbReference>
<protein>
    <recommendedName>
        <fullName evidence="3">DUF1641 domain-containing protein</fullName>
    </recommendedName>
</protein>
<proteinExistence type="predicted"/>
<accession>A0ABM5LZ28</accession>
<dbReference type="PANTHER" id="PTHR38433:SF1">
    <property type="entry name" value="DUF1641 DOMAIN-CONTAINING PROTEIN"/>
    <property type="match status" value="1"/>
</dbReference>